<dbReference type="SUPFAM" id="SSF53271">
    <property type="entry name" value="PRTase-like"/>
    <property type="match status" value="1"/>
</dbReference>
<comment type="similarity">
    <text evidence="1">Belongs to the ComF/GntX family.</text>
</comment>
<keyword evidence="4" id="KW-1185">Reference proteome</keyword>
<dbReference type="InterPro" id="IPR051910">
    <property type="entry name" value="ComF/GntX_DNA_util-trans"/>
</dbReference>
<dbReference type="CDD" id="cd06223">
    <property type="entry name" value="PRTases_typeI"/>
    <property type="match status" value="1"/>
</dbReference>
<dbReference type="Gene3D" id="3.40.50.2020">
    <property type="match status" value="1"/>
</dbReference>
<evidence type="ECO:0000259" key="2">
    <source>
        <dbReference type="Pfam" id="PF00156"/>
    </source>
</evidence>
<protein>
    <submittedName>
        <fullName evidence="3">ComF family protein</fullName>
    </submittedName>
</protein>
<dbReference type="AlphaFoldDB" id="A0A9X2DTG3"/>
<comment type="caution">
    <text evidence="3">The sequence shown here is derived from an EMBL/GenBank/DDBJ whole genome shotgun (WGS) entry which is preliminary data.</text>
</comment>
<dbReference type="EMBL" id="JAMBOL010000029">
    <property type="protein sequence ID" value="MCM3716132.1"/>
    <property type="molecule type" value="Genomic_DNA"/>
</dbReference>
<sequence>MSRCLFCHQPFFERVSWHGLLLLEEESALCPECETQLITLEGRRCHICSRALRNDERICHDCLRWQQRQETADLLERNMSLYQYNAFLKEVITMFKFRGDAELARFFAGRLKALYQKEFRGYLPVEIPLSEARLKSRGFNQSVLLMEGWAEETKLLQRASGEKQSKRNRRQRIARINEQPFHLTQLAKPLIEGKKLVLIDDIYTTGTTVRQAARILKRHGAERIASLTIAR</sequence>
<dbReference type="RefSeq" id="WP_251224810.1">
    <property type="nucleotide sequence ID" value="NZ_JAMBOL010000029.1"/>
</dbReference>
<dbReference type="PANTHER" id="PTHR47505:SF1">
    <property type="entry name" value="DNA UTILIZATION PROTEIN YHGH"/>
    <property type="match status" value="1"/>
</dbReference>
<reference evidence="3" key="1">
    <citation type="submission" date="2022-05" db="EMBL/GenBank/DDBJ databases">
        <title>Comparative Genomics of Spacecraft Associated Microbes.</title>
        <authorList>
            <person name="Tran M.T."/>
            <person name="Wright A."/>
            <person name="Seuylemezian A."/>
            <person name="Eisen J."/>
            <person name="Coil D."/>
        </authorList>
    </citation>
    <scope>NUCLEOTIDE SEQUENCE</scope>
    <source>
        <strain evidence="3">214.1.1</strain>
    </source>
</reference>
<dbReference type="InterPro" id="IPR029057">
    <property type="entry name" value="PRTase-like"/>
</dbReference>
<feature type="domain" description="Phosphoribosyltransferase" evidence="2">
    <location>
        <begin position="179"/>
        <end position="230"/>
    </location>
</feature>
<dbReference type="InterPro" id="IPR000836">
    <property type="entry name" value="PRTase_dom"/>
</dbReference>
<organism evidence="3 4">
    <name type="scientific">Halalkalibacter oceani</name>
    <dbReference type="NCBI Taxonomy" id="1653776"/>
    <lineage>
        <taxon>Bacteria</taxon>
        <taxon>Bacillati</taxon>
        <taxon>Bacillota</taxon>
        <taxon>Bacilli</taxon>
        <taxon>Bacillales</taxon>
        <taxon>Bacillaceae</taxon>
        <taxon>Halalkalibacter</taxon>
    </lineage>
</organism>
<evidence type="ECO:0000313" key="4">
    <source>
        <dbReference type="Proteomes" id="UP001139179"/>
    </source>
</evidence>
<accession>A0A9X2DTG3</accession>
<dbReference type="PANTHER" id="PTHR47505">
    <property type="entry name" value="DNA UTILIZATION PROTEIN YHGH"/>
    <property type="match status" value="1"/>
</dbReference>
<dbReference type="Proteomes" id="UP001139179">
    <property type="component" value="Unassembled WGS sequence"/>
</dbReference>
<evidence type="ECO:0000256" key="1">
    <source>
        <dbReference type="ARBA" id="ARBA00008007"/>
    </source>
</evidence>
<evidence type="ECO:0000313" key="3">
    <source>
        <dbReference type="EMBL" id="MCM3716132.1"/>
    </source>
</evidence>
<proteinExistence type="inferred from homology"/>
<name>A0A9X2DTG3_9BACI</name>
<dbReference type="Pfam" id="PF00156">
    <property type="entry name" value="Pribosyltran"/>
    <property type="match status" value="1"/>
</dbReference>
<gene>
    <name evidence="3" type="ORF">M3202_18985</name>
</gene>